<dbReference type="KEGG" id="gbm:Gbem_2035"/>
<dbReference type="EMBL" id="CP001124">
    <property type="protein sequence ID" value="ACH39048.1"/>
    <property type="molecule type" value="Genomic_DNA"/>
</dbReference>
<evidence type="ECO:0000313" key="1">
    <source>
        <dbReference type="EMBL" id="ACH39048.1"/>
    </source>
</evidence>
<dbReference type="HOGENOM" id="CLU_2649315_0_0_7"/>
<accession>B5ECL3</accession>
<sequence length="77" mass="8625">MDDETFKKELLNRLDQIIELLTATLPEACLDESADGLPESGSEAASIEAMPTYLIVDEMQDDYKTAMQKWEREKAGA</sequence>
<evidence type="ECO:0000313" key="2">
    <source>
        <dbReference type="Proteomes" id="UP000008825"/>
    </source>
</evidence>
<name>B5ECL3_CITBB</name>
<keyword evidence="2" id="KW-1185">Reference proteome</keyword>
<gene>
    <name evidence="1" type="ordered locus">Gbem_2035</name>
</gene>
<reference evidence="1 2" key="2">
    <citation type="journal article" date="2010" name="BMC Genomics">
        <title>The genome of Geobacter bemidjiensis, exemplar for the subsurface clade of Geobacter species that predominate in Fe(III)-reducing subsurface environments.</title>
        <authorList>
            <person name="Aklujkar M."/>
            <person name="Young N.D."/>
            <person name="Holmes D."/>
            <person name="Chavan M."/>
            <person name="Risso C."/>
            <person name="Kiss H.E."/>
            <person name="Han C.S."/>
            <person name="Land M.L."/>
            <person name="Lovley D.R."/>
        </authorList>
    </citation>
    <scope>NUCLEOTIDE SEQUENCE [LARGE SCALE GENOMIC DNA]</scope>
    <source>
        <strain evidence="2">ATCC BAA-1014 / DSM 16622 / JCM 12645 / Bem</strain>
    </source>
</reference>
<dbReference type="OrthoDB" id="5397799at2"/>
<dbReference type="AlphaFoldDB" id="B5ECL3"/>
<dbReference type="Proteomes" id="UP000008825">
    <property type="component" value="Chromosome"/>
</dbReference>
<protein>
    <submittedName>
        <fullName evidence="1">Uncharacterized protein</fullName>
    </submittedName>
</protein>
<reference evidence="1 2" key="1">
    <citation type="submission" date="2008-07" db="EMBL/GenBank/DDBJ databases">
        <title>Complete sequence of Geobacter bemidjiensis BEM.</title>
        <authorList>
            <consortium name="US DOE Joint Genome Institute"/>
            <person name="Lucas S."/>
            <person name="Copeland A."/>
            <person name="Lapidus A."/>
            <person name="Glavina del Rio T."/>
            <person name="Dalin E."/>
            <person name="Tice H."/>
            <person name="Bruce D."/>
            <person name="Goodwin L."/>
            <person name="Pitluck S."/>
            <person name="Kiss H."/>
            <person name="Brettin T."/>
            <person name="Detter J.C."/>
            <person name="Han C."/>
            <person name="Kuske C.R."/>
            <person name="Schmutz J."/>
            <person name="Larimer F."/>
            <person name="Land M."/>
            <person name="Hauser L."/>
            <person name="Kyrpides N."/>
            <person name="Lykidis A."/>
            <person name="Lovley D."/>
            <person name="Richardson P."/>
        </authorList>
    </citation>
    <scope>NUCLEOTIDE SEQUENCE [LARGE SCALE GENOMIC DNA]</scope>
    <source>
        <strain evidence="2">ATCC BAA-1014 / DSM 16622 / JCM 12645 / Bem</strain>
    </source>
</reference>
<organism evidence="1 2">
    <name type="scientific">Citrifermentans bemidjiense (strain ATCC BAA-1014 / DSM 16622 / JCM 12645 / Bem)</name>
    <name type="common">Geobacter bemidjiensis</name>
    <dbReference type="NCBI Taxonomy" id="404380"/>
    <lineage>
        <taxon>Bacteria</taxon>
        <taxon>Pseudomonadati</taxon>
        <taxon>Thermodesulfobacteriota</taxon>
        <taxon>Desulfuromonadia</taxon>
        <taxon>Geobacterales</taxon>
        <taxon>Geobacteraceae</taxon>
        <taxon>Citrifermentans</taxon>
    </lineage>
</organism>
<proteinExistence type="predicted"/>